<dbReference type="Proteomes" id="UP000286848">
    <property type="component" value="Unassembled WGS sequence"/>
</dbReference>
<dbReference type="EMBL" id="BFFP01000003">
    <property type="protein sequence ID" value="GBG93834.1"/>
    <property type="molecule type" value="Genomic_DNA"/>
</dbReference>
<dbReference type="AlphaFoldDB" id="A0A401IQR0"/>
<organism evidence="1 2">
    <name type="scientific">Ligilactobacillus salitolerans</name>
    <dbReference type="NCBI Taxonomy" id="1808352"/>
    <lineage>
        <taxon>Bacteria</taxon>
        <taxon>Bacillati</taxon>
        <taxon>Bacillota</taxon>
        <taxon>Bacilli</taxon>
        <taxon>Lactobacillales</taxon>
        <taxon>Lactobacillaceae</taxon>
        <taxon>Ligilactobacillus</taxon>
    </lineage>
</organism>
<gene>
    <name evidence="1" type="ORF">LFYK43_02930</name>
</gene>
<name>A0A401IQR0_9LACO</name>
<comment type="caution">
    <text evidence="1">The sequence shown here is derived from an EMBL/GenBank/DDBJ whole genome shotgun (WGS) entry which is preliminary data.</text>
</comment>
<protein>
    <submittedName>
        <fullName evidence="1">Uncharacterized protein</fullName>
    </submittedName>
</protein>
<reference evidence="1 2" key="1">
    <citation type="journal article" date="2019" name="Int. J. Syst. Evol. Microbiol.">
        <title>Lactobacillus salitolerans sp. nov., a novel lactic acid bacterium isolated from spent mushroom substrates.</title>
        <authorList>
            <person name="Tohno M."/>
            <person name="Tanizawa Y."/>
            <person name="Kojima Y."/>
            <person name="Sakamoto M."/>
            <person name="Nakamura Y."/>
            <person name="Ohkuma M."/>
            <person name="Kobayashi H."/>
        </authorList>
    </citation>
    <scope>NUCLEOTIDE SEQUENCE [LARGE SCALE GENOMIC DNA]</scope>
    <source>
        <strain evidence="1 2">YK43</strain>
    </source>
</reference>
<evidence type="ECO:0000313" key="2">
    <source>
        <dbReference type="Proteomes" id="UP000286848"/>
    </source>
</evidence>
<sequence>MLDQIGRQTGLTDDLKRVFSDNYRQVLLLAYFLVPSDNGTLSRFDHWSKLHQHPYGQTISSHRISELFQEITEEQLIAFFKLQAK</sequence>
<proteinExistence type="predicted"/>
<evidence type="ECO:0000313" key="1">
    <source>
        <dbReference type="EMBL" id="GBG93834.1"/>
    </source>
</evidence>
<accession>A0A401IQR0</accession>
<keyword evidence="2" id="KW-1185">Reference proteome</keyword>